<evidence type="ECO:0000313" key="2">
    <source>
        <dbReference type="Proteomes" id="UP000275076"/>
    </source>
</evidence>
<gene>
    <name evidence="1" type="ORF">D7Z54_08570</name>
</gene>
<dbReference type="EMBL" id="RBVX01000006">
    <property type="protein sequence ID" value="RSL33739.1"/>
    <property type="molecule type" value="Genomic_DNA"/>
</dbReference>
<proteinExistence type="predicted"/>
<evidence type="ECO:0000313" key="1">
    <source>
        <dbReference type="EMBL" id="RSL33739.1"/>
    </source>
</evidence>
<name>A0A428N657_9BACI</name>
<accession>A0A428N657</accession>
<dbReference type="Proteomes" id="UP000275076">
    <property type="component" value="Unassembled WGS sequence"/>
</dbReference>
<comment type="caution">
    <text evidence="1">The sequence shown here is derived from an EMBL/GenBank/DDBJ whole genome shotgun (WGS) entry which is preliminary data.</text>
</comment>
<organism evidence="1 2">
    <name type="scientific">Salibacterium salarium</name>
    <dbReference type="NCBI Taxonomy" id="284579"/>
    <lineage>
        <taxon>Bacteria</taxon>
        <taxon>Bacillati</taxon>
        <taxon>Bacillota</taxon>
        <taxon>Bacilli</taxon>
        <taxon>Bacillales</taxon>
        <taxon>Bacillaceae</taxon>
    </lineage>
</organism>
<protein>
    <submittedName>
        <fullName evidence="1">Uncharacterized protein</fullName>
    </submittedName>
</protein>
<sequence>MEIDRTIFVTAVAGRENNVEGGFQMLKAMKQKLNHKRIMLAEGTAQRIEDYAENQHREAFEKMKREETANHLLHQEIDKYLYTIHPSFLLNPDAAKVLQNRLLARSQGKFFFSFHVISEMRLATDFYNTDLSIFIRLLEKKGFQLTGNEDRFLTALLNKLSENNYRIYVDRYGYFVNENDTLQDAVYKYLEIADDKNKFESGRIDFLIKYLINKGLLSPDYTKKKMVKLIKSLEKRHSEDYKVTMLEKRMTEIG</sequence>
<dbReference type="AlphaFoldDB" id="A0A428N657"/>
<keyword evidence="2" id="KW-1185">Reference proteome</keyword>
<reference evidence="1 2" key="1">
    <citation type="submission" date="2018-10" db="EMBL/GenBank/DDBJ databases">
        <title>Draft genome sequence of Bacillus salarius IM0101, isolated from a hypersaline soil in Inner Mongolia, China.</title>
        <authorList>
            <person name="Yamprayoonswat W."/>
            <person name="Boonvisut S."/>
            <person name="Jumpathong W."/>
            <person name="Sittihan S."/>
            <person name="Ruangsuj P."/>
            <person name="Wanthongcharoen S."/>
            <person name="Thongpramul N."/>
            <person name="Pimmason S."/>
            <person name="Yu B."/>
            <person name="Yasawong M."/>
        </authorList>
    </citation>
    <scope>NUCLEOTIDE SEQUENCE [LARGE SCALE GENOMIC DNA]</scope>
    <source>
        <strain evidence="1 2">IM0101</strain>
    </source>
</reference>